<dbReference type="VEuPathDB" id="FungiDB:PHYBLDRAFT_60146"/>
<evidence type="ECO:0000313" key="1">
    <source>
        <dbReference type="EMBL" id="OAD70245.1"/>
    </source>
</evidence>
<protein>
    <submittedName>
        <fullName evidence="1">Uncharacterized protein</fullName>
    </submittedName>
</protein>
<dbReference type="InParanoid" id="A0A167LE10"/>
<dbReference type="Proteomes" id="UP000077315">
    <property type="component" value="Unassembled WGS sequence"/>
</dbReference>
<dbReference type="GeneID" id="29001510"/>
<sequence length="164" mass="19034">MVDIVYCVLCIIIIRSNYKDFSDDQNMKCSSIFPVINKKRIGFALPYLEFNINNVFVILWLYCAYPQVAWKYNSSSELQLLKHKKSKKQKQMCYDYRCLIIITKTCQARASQNIGMLTSGHITYHSGAQTSKFSAPPITQIYVAMTNLSYITKFQYSHARILIE</sequence>
<keyword evidence="2" id="KW-1185">Reference proteome</keyword>
<accession>A0A167LE10</accession>
<name>A0A167LE10_PHYB8</name>
<dbReference type="RefSeq" id="XP_018288285.1">
    <property type="nucleotide sequence ID" value="XM_018440604.1"/>
</dbReference>
<evidence type="ECO:0000313" key="2">
    <source>
        <dbReference type="Proteomes" id="UP000077315"/>
    </source>
</evidence>
<dbReference type="AlphaFoldDB" id="A0A167LE10"/>
<reference evidence="2" key="1">
    <citation type="submission" date="2015-06" db="EMBL/GenBank/DDBJ databases">
        <title>Expansion of signal transduction pathways in fungi by whole-genome duplication.</title>
        <authorList>
            <consortium name="DOE Joint Genome Institute"/>
            <person name="Corrochano L.M."/>
            <person name="Kuo A."/>
            <person name="Marcet-Houben M."/>
            <person name="Polaino S."/>
            <person name="Salamov A."/>
            <person name="Villalobos J.M."/>
            <person name="Alvarez M.I."/>
            <person name="Avalos J."/>
            <person name="Benito E.P."/>
            <person name="Benoit I."/>
            <person name="Burger G."/>
            <person name="Camino L.P."/>
            <person name="Canovas D."/>
            <person name="Cerda-Olmedo E."/>
            <person name="Cheng J.-F."/>
            <person name="Dominguez A."/>
            <person name="Elias M."/>
            <person name="Eslava A.P."/>
            <person name="Glaser F."/>
            <person name="Grimwood J."/>
            <person name="Gutierrez G."/>
            <person name="Heitman J."/>
            <person name="Henrissat B."/>
            <person name="Iturriaga E.A."/>
            <person name="Lang B.F."/>
            <person name="Lavin J.L."/>
            <person name="Lee S."/>
            <person name="Li W."/>
            <person name="Lindquist E."/>
            <person name="Lopez-Garcia S."/>
            <person name="Luque E.M."/>
            <person name="Marcos A.T."/>
            <person name="Martin J."/>
            <person name="McCluskey K."/>
            <person name="Medina H.R."/>
            <person name="Miralles-Duran A."/>
            <person name="Miyazaki A."/>
            <person name="Munoz-Torres E."/>
            <person name="Oguiza J.A."/>
            <person name="Ohm R."/>
            <person name="Olmedo M."/>
            <person name="Orejas M."/>
            <person name="Ortiz-Castellanos L."/>
            <person name="Pisabarro A.G."/>
            <person name="Rodriguez-Romero J."/>
            <person name="Ruiz-Herrera J."/>
            <person name="Ruiz-Vazquez R."/>
            <person name="Sanz C."/>
            <person name="Schackwitz W."/>
            <person name="Schmutz J."/>
            <person name="Shahriari M."/>
            <person name="Shelest E."/>
            <person name="Silva-Franco F."/>
            <person name="Soanes D."/>
            <person name="Syed K."/>
            <person name="Tagua V.G."/>
            <person name="Talbot N.J."/>
            <person name="Thon M."/>
            <person name="De vries R.P."/>
            <person name="Wiebenga A."/>
            <person name="Yadav J.S."/>
            <person name="Braun E.L."/>
            <person name="Baker S."/>
            <person name="Garre V."/>
            <person name="Horwitz B."/>
            <person name="Torres-Martinez S."/>
            <person name="Idnurm A."/>
            <person name="Herrera-Estrella A."/>
            <person name="Gabaldon T."/>
            <person name="Grigoriev I.V."/>
        </authorList>
    </citation>
    <scope>NUCLEOTIDE SEQUENCE [LARGE SCALE GENOMIC DNA]</scope>
    <source>
        <strain evidence="2">NRRL 1555(-)</strain>
    </source>
</reference>
<proteinExistence type="predicted"/>
<dbReference type="EMBL" id="KV440989">
    <property type="protein sequence ID" value="OAD70245.1"/>
    <property type="molecule type" value="Genomic_DNA"/>
</dbReference>
<gene>
    <name evidence="1" type="ORF">PHYBLDRAFT_60146</name>
</gene>
<organism evidence="1 2">
    <name type="scientific">Phycomyces blakesleeanus (strain ATCC 8743b / DSM 1359 / FGSC 10004 / NBRC 33097 / NRRL 1555)</name>
    <dbReference type="NCBI Taxonomy" id="763407"/>
    <lineage>
        <taxon>Eukaryota</taxon>
        <taxon>Fungi</taxon>
        <taxon>Fungi incertae sedis</taxon>
        <taxon>Mucoromycota</taxon>
        <taxon>Mucoromycotina</taxon>
        <taxon>Mucoromycetes</taxon>
        <taxon>Mucorales</taxon>
        <taxon>Phycomycetaceae</taxon>
        <taxon>Phycomyces</taxon>
    </lineage>
</organism>